<sequence>MFDLVASCDPTPAGRYLSWLSRWRRRNWDILGLRAMCGAGELAEVMAALQHFDRIRKFLPKGRGDVNTYHSAQDLFNAEGYIKGPGRRDLRRAERDVAMAGSEVLFDEGRWRLVLLRSQAAAAWWGMGTRWCTAARSDNRFELYARQGDLLVILSPCDRYQLSCATGEFRNSSDGHANLAQVLHRAPSAMRSILESKMGLRWETLTSRRVTELYFSLRSSDDTCHRDRASATG</sequence>
<dbReference type="Proteomes" id="UP000268844">
    <property type="component" value="Unassembled WGS sequence"/>
</dbReference>
<accession>A0A3S4CAS0</accession>
<reference evidence="1 2" key="1">
    <citation type="submission" date="2018-12" db="EMBL/GenBank/DDBJ databases">
        <authorList>
            <person name="Criscuolo A."/>
        </authorList>
    </citation>
    <scope>NUCLEOTIDE SEQUENCE [LARGE SCALE GENOMIC DNA]</scope>
    <source>
        <strain evidence="1">ACIP1116281</strain>
    </source>
</reference>
<evidence type="ECO:0000313" key="2">
    <source>
        <dbReference type="Proteomes" id="UP000268844"/>
    </source>
</evidence>
<gene>
    <name evidence="1" type="ORF">DEVEQU_00089</name>
</gene>
<keyword evidence="2" id="KW-1185">Reference proteome</keyword>
<dbReference type="AlphaFoldDB" id="A0A3S4CAS0"/>
<dbReference type="EMBL" id="UZWD01000004">
    <property type="protein sequence ID" value="VDS02970.1"/>
    <property type="molecule type" value="Genomic_DNA"/>
</dbReference>
<proteinExistence type="predicted"/>
<protein>
    <submittedName>
        <fullName evidence="1">Uncharacterized protein</fullName>
    </submittedName>
</protein>
<name>A0A3S4CAS0_9HYPH</name>
<evidence type="ECO:0000313" key="1">
    <source>
        <dbReference type="EMBL" id="VDS02970.1"/>
    </source>
</evidence>
<organism evidence="1 2">
    <name type="scientific">Devosia equisanguinis</name>
    <dbReference type="NCBI Taxonomy" id="2490941"/>
    <lineage>
        <taxon>Bacteria</taxon>
        <taxon>Pseudomonadati</taxon>
        <taxon>Pseudomonadota</taxon>
        <taxon>Alphaproteobacteria</taxon>
        <taxon>Hyphomicrobiales</taxon>
        <taxon>Devosiaceae</taxon>
        <taxon>Devosia</taxon>
    </lineage>
</organism>